<keyword evidence="3" id="KW-1185">Reference proteome</keyword>
<dbReference type="InterPro" id="IPR013708">
    <property type="entry name" value="Shikimate_DH-bd_N"/>
</dbReference>
<dbReference type="RefSeq" id="WP_330137046.1">
    <property type="nucleotide sequence ID" value="NZ_JAUTXY010000024.1"/>
</dbReference>
<dbReference type="InterPro" id="IPR046346">
    <property type="entry name" value="Aminoacid_DH-like_N_sf"/>
</dbReference>
<dbReference type="SUPFAM" id="SSF51735">
    <property type="entry name" value="NAD(P)-binding Rossmann-fold domains"/>
    <property type="match status" value="1"/>
</dbReference>
<name>A0ABU7LK17_9NOCA</name>
<dbReference type="InterPro" id="IPR022893">
    <property type="entry name" value="Shikimate_DH_fam"/>
</dbReference>
<comment type="caution">
    <text evidence="2">The sequence shown here is derived from an EMBL/GenBank/DDBJ whole genome shotgun (WGS) entry which is preliminary data.</text>
</comment>
<dbReference type="NCBIfam" id="NF009202">
    <property type="entry name" value="PRK12550.1"/>
    <property type="match status" value="1"/>
</dbReference>
<dbReference type="Proteomes" id="UP001336020">
    <property type="component" value="Unassembled WGS sequence"/>
</dbReference>
<dbReference type="EMBL" id="JAUTXY010000024">
    <property type="protein sequence ID" value="MEE2061910.1"/>
    <property type="molecule type" value="Genomic_DNA"/>
</dbReference>
<sequence length="273" mass="28876">MASRISKDTQLCISLSGRPSNIGTRFHNYLYEELGLDFVYKAFRPTDIGDAVAGIRGLGIRGAGVSMPFKEAVLSLVDVLHDSARAIESVNTIVNDDGALHAYNTDYQAVVDLLAAHDVDPALPVTIAGSGGMAKAVAAALRHSGFTEGTVVARNEVSGRALAQKYGYTWRTDATGLTPGLLVNATPIGMSGGGPDSETLSFPEDAITAASTVFDVVAMPPDTPLVRAAREHGVPTITGDEVIALQAALQFELYTGVRPTDQQIRRASEYSRQ</sequence>
<organism evidence="2 3">
    <name type="scientific">Rhodococcus artemisiae</name>
    <dbReference type="NCBI Taxonomy" id="714159"/>
    <lineage>
        <taxon>Bacteria</taxon>
        <taxon>Bacillati</taxon>
        <taxon>Actinomycetota</taxon>
        <taxon>Actinomycetes</taxon>
        <taxon>Mycobacteriales</taxon>
        <taxon>Nocardiaceae</taxon>
        <taxon>Rhodococcus</taxon>
    </lineage>
</organism>
<accession>A0ABU7LK17</accession>
<evidence type="ECO:0000313" key="2">
    <source>
        <dbReference type="EMBL" id="MEE2061910.1"/>
    </source>
</evidence>
<dbReference type="CDD" id="cd01065">
    <property type="entry name" value="NAD_bind_Shikimate_DH"/>
    <property type="match status" value="1"/>
</dbReference>
<reference evidence="2 3" key="1">
    <citation type="submission" date="2023-07" db="EMBL/GenBank/DDBJ databases">
        <authorList>
            <person name="Girao M."/>
            <person name="Carvalho M.F."/>
        </authorList>
    </citation>
    <scope>NUCLEOTIDE SEQUENCE [LARGE SCALE GENOMIC DNA]</scope>
    <source>
        <strain evidence="2 3">YIM65754</strain>
    </source>
</reference>
<dbReference type="Gene3D" id="3.40.50.10860">
    <property type="entry name" value="Leucine Dehydrogenase, chain A, domain 1"/>
    <property type="match status" value="1"/>
</dbReference>
<evidence type="ECO:0000313" key="3">
    <source>
        <dbReference type="Proteomes" id="UP001336020"/>
    </source>
</evidence>
<dbReference type="SUPFAM" id="SSF53223">
    <property type="entry name" value="Aminoacid dehydrogenase-like, N-terminal domain"/>
    <property type="match status" value="1"/>
</dbReference>
<protein>
    <submittedName>
        <fullName evidence="2">Shikimate 5-dehydrogenase</fullName>
    </submittedName>
</protein>
<dbReference type="InterPro" id="IPR036291">
    <property type="entry name" value="NAD(P)-bd_dom_sf"/>
</dbReference>
<evidence type="ECO:0000259" key="1">
    <source>
        <dbReference type="Pfam" id="PF08501"/>
    </source>
</evidence>
<gene>
    <name evidence="2" type="ORF">Q7514_30725</name>
</gene>
<dbReference type="Pfam" id="PF08501">
    <property type="entry name" value="Shikimate_dh_N"/>
    <property type="match status" value="1"/>
</dbReference>
<dbReference type="Gene3D" id="3.40.50.720">
    <property type="entry name" value="NAD(P)-binding Rossmann-like Domain"/>
    <property type="match status" value="1"/>
</dbReference>
<dbReference type="PANTHER" id="PTHR21089:SF9">
    <property type="entry name" value="SHIKIMATE DEHYDROGENASE-LIKE PROTEIN HI_0607"/>
    <property type="match status" value="1"/>
</dbReference>
<proteinExistence type="predicted"/>
<feature type="domain" description="Shikimate dehydrogenase substrate binding N-terminal" evidence="1">
    <location>
        <begin position="25"/>
        <end position="93"/>
    </location>
</feature>
<dbReference type="PANTHER" id="PTHR21089">
    <property type="entry name" value="SHIKIMATE DEHYDROGENASE"/>
    <property type="match status" value="1"/>
</dbReference>